<gene>
    <name evidence="4" type="ORF">WJU22_22160</name>
</gene>
<evidence type="ECO:0000256" key="2">
    <source>
        <dbReference type="ARBA" id="ARBA00011245"/>
    </source>
</evidence>
<evidence type="ECO:0000256" key="1">
    <source>
        <dbReference type="ARBA" id="ARBA00001913"/>
    </source>
</evidence>
<organism evidence="4 5">
    <name type="scientific">Chitinophaga caseinilytica</name>
    <dbReference type="NCBI Taxonomy" id="2267521"/>
    <lineage>
        <taxon>Bacteria</taxon>
        <taxon>Pseudomonadati</taxon>
        <taxon>Bacteroidota</taxon>
        <taxon>Chitinophagia</taxon>
        <taxon>Chitinophagales</taxon>
        <taxon>Chitinophagaceae</taxon>
        <taxon>Chitinophaga</taxon>
    </lineage>
</organism>
<evidence type="ECO:0000256" key="3">
    <source>
        <dbReference type="ARBA" id="ARBA00022837"/>
    </source>
</evidence>
<comment type="cofactor">
    <cofactor evidence="1">
        <name>Ca(2+)</name>
        <dbReference type="ChEBI" id="CHEBI:29108"/>
    </cofactor>
</comment>
<protein>
    <recommendedName>
        <fullName evidence="6">Tocopherol cyclase-like protein</fullName>
    </recommendedName>
</protein>
<keyword evidence="3" id="KW-0106">Calcium</keyword>
<dbReference type="InterPro" id="IPR014718">
    <property type="entry name" value="GH-type_carb-bd"/>
</dbReference>
<sequence length="305" mass="34076">MNPLSFTYPLEGIASACGQAAFKGHFLCLGRWGDPSAAERSAGAIKHGDFFVRQWEVLPPYSDTRVRMRAISPVEKLQVEREVILEESAPVFYVQETVTNVGVLGRWYNMVQHPTIAGPFLHEHTRVFSNADVGICQESDHTVRSQWPVGQAGAGEKVNLEYSHQPDNHVFSFIVQPGAAFGWLAAWSPADKLLIGYSWPRADFPWINCWQHSENGKMRYRGLEFGTSGIHAPLEEIMRSGKADLLGEKTVRFLGAGERITTRYAGFLAKIEDEVTDITITDRKINIHCAGRDKAIGLPMAQPMY</sequence>
<accession>A0ABZ2Z2S8</accession>
<evidence type="ECO:0000313" key="4">
    <source>
        <dbReference type="EMBL" id="WZN45607.1"/>
    </source>
</evidence>
<proteinExistence type="predicted"/>
<dbReference type="RefSeq" id="WP_341840359.1">
    <property type="nucleotide sequence ID" value="NZ_CP149792.1"/>
</dbReference>
<reference evidence="4 5" key="1">
    <citation type="submission" date="2024-03" db="EMBL/GenBank/DDBJ databases">
        <title>Chitinophaga caseinilytica sp. nov., a casein hydrolysing bacterium isolated from forest soil.</title>
        <authorList>
            <person name="Lee D.S."/>
            <person name="Han D.M."/>
            <person name="Baek J.H."/>
            <person name="Choi D.G."/>
            <person name="Jeon J.H."/>
            <person name="Jeon C.O."/>
        </authorList>
    </citation>
    <scope>NUCLEOTIDE SEQUENCE [LARGE SCALE GENOMIC DNA]</scope>
    <source>
        <strain evidence="4 5">KACC 19118</strain>
    </source>
</reference>
<comment type="subunit">
    <text evidence="2">Monomer.</text>
</comment>
<dbReference type="Gene3D" id="2.70.98.10">
    <property type="match status" value="1"/>
</dbReference>
<dbReference type="Proteomes" id="UP001449657">
    <property type="component" value="Chromosome"/>
</dbReference>
<evidence type="ECO:0008006" key="6">
    <source>
        <dbReference type="Google" id="ProtNLM"/>
    </source>
</evidence>
<name>A0ABZ2Z2S8_9BACT</name>
<dbReference type="EMBL" id="CP150096">
    <property type="protein sequence ID" value="WZN45607.1"/>
    <property type="molecule type" value="Genomic_DNA"/>
</dbReference>
<evidence type="ECO:0000313" key="5">
    <source>
        <dbReference type="Proteomes" id="UP001449657"/>
    </source>
</evidence>
<keyword evidence="5" id="KW-1185">Reference proteome</keyword>